<gene>
    <name evidence="6" type="ORF">ACFQS1_06205</name>
</gene>
<evidence type="ECO:0000313" key="7">
    <source>
        <dbReference type="Proteomes" id="UP001596548"/>
    </source>
</evidence>
<evidence type="ECO:0000256" key="5">
    <source>
        <dbReference type="RuleBase" id="RU000382"/>
    </source>
</evidence>
<dbReference type="RefSeq" id="WP_378965140.1">
    <property type="nucleotide sequence ID" value="NZ_JBHTBJ010000003.1"/>
</dbReference>
<proteinExistence type="inferred from homology"/>
<comment type="cofactor">
    <cofactor evidence="1 5">
        <name>pyridoxal 5'-phosphate</name>
        <dbReference type="ChEBI" id="CHEBI:597326"/>
    </cofactor>
</comment>
<keyword evidence="7" id="KW-1185">Reference proteome</keyword>
<dbReference type="PANTHER" id="PTHR42735:SF6">
    <property type="entry name" value="SPHINGOSINE-1-PHOSPHATE LYASE 1"/>
    <property type="match status" value="1"/>
</dbReference>
<dbReference type="Pfam" id="PF00282">
    <property type="entry name" value="Pyridoxal_deC"/>
    <property type="match status" value="1"/>
</dbReference>
<dbReference type="Gene3D" id="3.40.640.10">
    <property type="entry name" value="Type I PLP-dependent aspartate aminotransferase-like (Major domain)"/>
    <property type="match status" value="1"/>
</dbReference>
<dbReference type="SUPFAM" id="SSF53383">
    <property type="entry name" value="PLP-dependent transferases"/>
    <property type="match status" value="1"/>
</dbReference>
<comment type="caution">
    <text evidence="6">The sequence shown here is derived from an EMBL/GenBank/DDBJ whole genome shotgun (WGS) entry which is preliminary data.</text>
</comment>
<evidence type="ECO:0000256" key="4">
    <source>
        <dbReference type="ARBA" id="ARBA00038302"/>
    </source>
</evidence>
<dbReference type="Proteomes" id="UP001596548">
    <property type="component" value="Unassembled WGS sequence"/>
</dbReference>
<comment type="similarity">
    <text evidence="4">Belongs to the group II decarboxylase family. Sphingosine-1-phosphate lyase subfamily.</text>
</comment>
<name>A0ABW2HKC4_9ACTN</name>
<dbReference type="Gene3D" id="3.90.1150.10">
    <property type="entry name" value="Aspartate Aminotransferase, domain 1"/>
    <property type="match status" value="1"/>
</dbReference>
<dbReference type="InterPro" id="IPR002129">
    <property type="entry name" value="PyrdxlP-dep_de-COase"/>
</dbReference>
<dbReference type="EMBL" id="JBHTBJ010000003">
    <property type="protein sequence ID" value="MFC7273565.1"/>
    <property type="molecule type" value="Genomic_DNA"/>
</dbReference>
<evidence type="ECO:0000256" key="1">
    <source>
        <dbReference type="ARBA" id="ARBA00001933"/>
    </source>
</evidence>
<dbReference type="InterPro" id="IPR015421">
    <property type="entry name" value="PyrdxlP-dep_Trfase_major"/>
</dbReference>
<accession>A0ABW2HKC4</accession>
<evidence type="ECO:0000313" key="6">
    <source>
        <dbReference type="EMBL" id="MFC7273565.1"/>
    </source>
</evidence>
<reference evidence="7" key="1">
    <citation type="journal article" date="2019" name="Int. J. Syst. Evol. Microbiol.">
        <title>The Global Catalogue of Microorganisms (GCM) 10K type strain sequencing project: providing services to taxonomists for standard genome sequencing and annotation.</title>
        <authorList>
            <consortium name="The Broad Institute Genomics Platform"/>
            <consortium name="The Broad Institute Genome Sequencing Center for Infectious Disease"/>
            <person name="Wu L."/>
            <person name="Ma J."/>
        </authorList>
    </citation>
    <scope>NUCLEOTIDE SEQUENCE [LARGE SCALE GENOMIC DNA]</scope>
    <source>
        <strain evidence="7">XZYJT-10</strain>
    </source>
</reference>
<evidence type="ECO:0000256" key="2">
    <source>
        <dbReference type="ARBA" id="ARBA00022898"/>
    </source>
</evidence>
<sequence>MIEALPGEGVPGEQILGELRELRRADLPTHGGRLFAYVYDPALDGLDDLARAAYAISAHVNGLDPTAFPSLLAMENALVGAAATLLNGGGPAVGSVTSGGTESLILAVKAARDSRPELTTPRLVIPSTGHAAFAKAAHYLRVALDVVPVGADLRADPAAMAAAITGDTVLVAASAPSYAHGVVDPIPALAAAAAERGVRFHVDACFGGWVLPYLRRLGADLPEFDFAVPGVTSISVDLHKYAYAPKGVSILLHRDEALRRPQYFAYAGWPGYTMINPVISSTRSGGPIAAAVATLRSIGDNGYLQLAGRTREAVAILAAAVEATDGVRLFTPPETSVVCLTADDPAVDLFVLADELAVRGWHTQPQMSFAELPATIHLTVTAAVRATAGEFAADLAAAVAAARARGPVVLPEALLAAAGALTPEMVTPELVAGLAEGLGLGGGDFTRMAAVNSLLDVTPPALREALLTGFLSLLQRPAPATE</sequence>
<dbReference type="InterPro" id="IPR015422">
    <property type="entry name" value="PyrdxlP-dep_Trfase_small"/>
</dbReference>
<dbReference type="Gene3D" id="6.10.140.2150">
    <property type="match status" value="1"/>
</dbReference>
<dbReference type="InterPro" id="IPR015424">
    <property type="entry name" value="PyrdxlP-dep_Trfase"/>
</dbReference>
<dbReference type="InterPro" id="IPR050477">
    <property type="entry name" value="GrpII_AminoAcid_Decarb"/>
</dbReference>
<evidence type="ECO:0000256" key="3">
    <source>
        <dbReference type="ARBA" id="ARBA00023239"/>
    </source>
</evidence>
<keyword evidence="3 5" id="KW-0456">Lyase</keyword>
<organism evidence="6 7">
    <name type="scientific">Paractinoplanes rhizophilus</name>
    <dbReference type="NCBI Taxonomy" id="1416877"/>
    <lineage>
        <taxon>Bacteria</taxon>
        <taxon>Bacillati</taxon>
        <taxon>Actinomycetota</taxon>
        <taxon>Actinomycetes</taxon>
        <taxon>Micromonosporales</taxon>
        <taxon>Micromonosporaceae</taxon>
        <taxon>Paractinoplanes</taxon>
    </lineage>
</organism>
<protein>
    <submittedName>
        <fullName evidence="6">Pyridoxal phosphate-dependent decarboxylase family protein</fullName>
    </submittedName>
</protein>
<keyword evidence="2 5" id="KW-0663">Pyridoxal phosphate</keyword>
<dbReference type="PANTHER" id="PTHR42735">
    <property type="match status" value="1"/>
</dbReference>